<evidence type="ECO:0000256" key="5">
    <source>
        <dbReference type="ARBA" id="ARBA00022691"/>
    </source>
</evidence>
<sequence>DVTLRALRVLAEVSLIAAEDTRTTRKLLARHGIRARLVSYNEHNKGARTPRLLAALRDADIALVSEGGTPVISDPGLDLVAAALEAGFAVIPIPGPSAVTAALAVSGLPTRQFTYLGFLPRRSGERRRLFASLRDEPRTIVAFESPHRLLRSLADMRAEWDDRRIAVCRELTKAFEEVFRGRISEALEHFADRPRGEFTLVVEGSTGPTAPDLKEVRRDLQQRRADGEPAKRAVAEVARRYGLPHRQVYRMWLEIPN</sequence>
<dbReference type="PIRSF" id="PIRSF005917">
    <property type="entry name" value="MTase_YraL"/>
    <property type="match status" value="1"/>
</dbReference>
<accession>A0A0F8X7K1</accession>
<evidence type="ECO:0000256" key="2">
    <source>
        <dbReference type="ARBA" id="ARBA00022552"/>
    </source>
</evidence>
<dbReference type="InterPro" id="IPR008189">
    <property type="entry name" value="rRNA_ssu_MeTfrase_I"/>
</dbReference>
<reference evidence="7" key="1">
    <citation type="journal article" date="2015" name="Nature">
        <title>Complex archaea that bridge the gap between prokaryotes and eukaryotes.</title>
        <authorList>
            <person name="Spang A."/>
            <person name="Saw J.H."/>
            <person name="Jorgensen S.L."/>
            <person name="Zaremba-Niedzwiedzka K."/>
            <person name="Martijn J."/>
            <person name="Lind A.E."/>
            <person name="van Eijk R."/>
            <person name="Schleper C."/>
            <person name="Guy L."/>
            <person name="Ettema T.J."/>
        </authorList>
    </citation>
    <scope>NUCLEOTIDE SEQUENCE</scope>
</reference>
<dbReference type="GO" id="GO:0032259">
    <property type="term" value="P:methylation"/>
    <property type="evidence" value="ECO:0007669"/>
    <property type="project" value="UniProtKB-KW"/>
</dbReference>
<dbReference type="SUPFAM" id="SSF53790">
    <property type="entry name" value="Tetrapyrrole methylase"/>
    <property type="match status" value="1"/>
</dbReference>
<dbReference type="EMBL" id="LAZR01060717">
    <property type="protein sequence ID" value="KKK65102.1"/>
    <property type="molecule type" value="Genomic_DNA"/>
</dbReference>
<dbReference type="GO" id="GO:0008168">
    <property type="term" value="F:methyltransferase activity"/>
    <property type="evidence" value="ECO:0007669"/>
    <property type="project" value="UniProtKB-KW"/>
</dbReference>
<organism evidence="7">
    <name type="scientific">marine sediment metagenome</name>
    <dbReference type="NCBI Taxonomy" id="412755"/>
    <lineage>
        <taxon>unclassified sequences</taxon>
        <taxon>metagenomes</taxon>
        <taxon>ecological metagenomes</taxon>
    </lineage>
</organism>
<protein>
    <recommendedName>
        <fullName evidence="6">Tetrapyrrole methylase domain-containing protein</fullName>
    </recommendedName>
</protein>
<proteinExistence type="predicted"/>
<dbReference type="Pfam" id="PF00590">
    <property type="entry name" value="TP_methylase"/>
    <property type="match status" value="1"/>
</dbReference>
<dbReference type="InterPro" id="IPR000878">
    <property type="entry name" value="4pyrrol_Mease"/>
</dbReference>
<evidence type="ECO:0000313" key="7">
    <source>
        <dbReference type="EMBL" id="KKK65102.1"/>
    </source>
</evidence>
<gene>
    <name evidence="7" type="ORF">LCGC14_2977520</name>
</gene>
<keyword evidence="2" id="KW-0698">rRNA processing</keyword>
<dbReference type="CDD" id="cd11648">
    <property type="entry name" value="RsmI"/>
    <property type="match status" value="1"/>
</dbReference>
<dbReference type="FunFam" id="3.30.950.10:FF:000002">
    <property type="entry name" value="Ribosomal RNA small subunit methyltransferase I"/>
    <property type="match status" value="1"/>
</dbReference>
<dbReference type="Gene3D" id="3.30.950.10">
    <property type="entry name" value="Methyltransferase, Cobalt-precorrin-4 Transmethylase, Domain 2"/>
    <property type="match status" value="1"/>
</dbReference>
<evidence type="ECO:0000256" key="1">
    <source>
        <dbReference type="ARBA" id="ARBA00022490"/>
    </source>
</evidence>
<keyword evidence="3" id="KW-0489">Methyltransferase</keyword>
<keyword evidence="1" id="KW-0963">Cytoplasm</keyword>
<evidence type="ECO:0000256" key="4">
    <source>
        <dbReference type="ARBA" id="ARBA00022679"/>
    </source>
</evidence>
<dbReference type="InterPro" id="IPR014776">
    <property type="entry name" value="4pyrrole_Mease_sub2"/>
</dbReference>
<dbReference type="PANTHER" id="PTHR46111">
    <property type="entry name" value="RIBOSOMAL RNA SMALL SUBUNIT METHYLTRANSFERASE I"/>
    <property type="match status" value="1"/>
</dbReference>
<name>A0A0F8X7K1_9ZZZZ</name>
<dbReference type="PANTHER" id="PTHR46111:SF1">
    <property type="entry name" value="RIBOSOMAL RNA SMALL SUBUNIT METHYLTRANSFERASE I"/>
    <property type="match status" value="1"/>
</dbReference>
<keyword evidence="5" id="KW-0949">S-adenosyl-L-methionine</keyword>
<dbReference type="GO" id="GO:0006364">
    <property type="term" value="P:rRNA processing"/>
    <property type="evidence" value="ECO:0007669"/>
    <property type="project" value="UniProtKB-KW"/>
</dbReference>
<dbReference type="AlphaFoldDB" id="A0A0F8X7K1"/>
<dbReference type="InterPro" id="IPR035996">
    <property type="entry name" value="4pyrrol_Methylase_sf"/>
</dbReference>
<evidence type="ECO:0000259" key="6">
    <source>
        <dbReference type="Pfam" id="PF00590"/>
    </source>
</evidence>
<feature type="non-terminal residue" evidence="7">
    <location>
        <position position="1"/>
    </location>
</feature>
<dbReference type="InterPro" id="IPR014777">
    <property type="entry name" value="4pyrrole_Mease_sub1"/>
</dbReference>
<dbReference type="Gene3D" id="3.40.1010.10">
    <property type="entry name" value="Cobalt-precorrin-4 Transmethylase, Domain 1"/>
    <property type="match status" value="1"/>
</dbReference>
<feature type="domain" description="Tetrapyrrole methylase" evidence="6">
    <location>
        <begin position="1"/>
        <end position="186"/>
    </location>
</feature>
<dbReference type="NCBIfam" id="TIGR00096">
    <property type="entry name" value="16S rRNA (cytidine(1402)-2'-O)-methyltransferase"/>
    <property type="match status" value="1"/>
</dbReference>
<comment type="caution">
    <text evidence="7">The sequence shown here is derived from an EMBL/GenBank/DDBJ whole genome shotgun (WGS) entry which is preliminary data.</text>
</comment>
<evidence type="ECO:0000256" key="3">
    <source>
        <dbReference type="ARBA" id="ARBA00022603"/>
    </source>
</evidence>
<keyword evidence="4" id="KW-0808">Transferase</keyword>